<name>V9DRS5_9EURO</name>
<dbReference type="Pfam" id="PF01738">
    <property type="entry name" value="DLH"/>
    <property type="match status" value="1"/>
</dbReference>
<dbReference type="RefSeq" id="XP_008723689.1">
    <property type="nucleotide sequence ID" value="XM_008725467.1"/>
</dbReference>
<dbReference type="Gene3D" id="3.40.50.1820">
    <property type="entry name" value="alpha/beta hydrolase"/>
    <property type="match status" value="1"/>
</dbReference>
<gene>
    <name evidence="2" type="ORF">G647_02068</name>
</gene>
<protein>
    <recommendedName>
        <fullName evidence="1">Dienelactone hydrolase domain-containing protein</fullName>
    </recommendedName>
</protein>
<dbReference type="HOGENOM" id="CLU_054590_2_1_1"/>
<dbReference type="InterPro" id="IPR029058">
    <property type="entry name" value="AB_hydrolase_fold"/>
</dbReference>
<dbReference type="InterPro" id="IPR002925">
    <property type="entry name" value="Dienelactn_hydro"/>
</dbReference>
<dbReference type="AlphaFoldDB" id="V9DRS5"/>
<evidence type="ECO:0000259" key="1">
    <source>
        <dbReference type="Pfam" id="PF01738"/>
    </source>
</evidence>
<dbReference type="VEuPathDB" id="FungiDB:G647_02068"/>
<dbReference type="PANTHER" id="PTHR17630">
    <property type="entry name" value="DIENELACTONE HYDROLASE"/>
    <property type="match status" value="1"/>
</dbReference>
<organism evidence="2 3">
    <name type="scientific">Cladophialophora carrionii CBS 160.54</name>
    <dbReference type="NCBI Taxonomy" id="1279043"/>
    <lineage>
        <taxon>Eukaryota</taxon>
        <taxon>Fungi</taxon>
        <taxon>Dikarya</taxon>
        <taxon>Ascomycota</taxon>
        <taxon>Pezizomycotina</taxon>
        <taxon>Eurotiomycetes</taxon>
        <taxon>Chaetothyriomycetidae</taxon>
        <taxon>Chaetothyriales</taxon>
        <taxon>Herpotrichiellaceae</taxon>
        <taxon>Cladophialophora</taxon>
    </lineage>
</organism>
<evidence type="ECO:0000313" key="3">
    <source>
        <dbReference type="Proteomes" id="UP000030678"/>
    </source>
</evidence>
<dbReference type="EMBL" id="KB822697">
    <property type="protein sequence ID" value="ETI29615.1"/>
    <property type="molecule type" value="Genomic_DNA"/>
</dbReference>
<dbReference type="SUPFAM" id="SSF53474">
    <property type="entry name" value="alpha/beta-Hydrolases"/>
    <property type="match status" value="1"/>
</dbReference>
<dbReference type="GeneID" id="19980561"/>
<feature type="domain" description="Dienelactone hydrolase" evidence="1">
    <location>
        <begin position="30"/>
        <end position="252"/>
    </location>
</feature>
<dbReference type="Proteomes" id="UP000030678">
    <property type="component" value="Unassembled WGS sequence"/>
</dbReference>
<dbReference type="PANTHER" id="PTHR17630:SF44">
    <property type="entry name" value="PROTEIN AIM2"/>
    <property type="match status" value="1"/>
</dbReference>
<dbReference type="GO" id="GO:0016787">
    <property type="term" value="F:hydrolase activity"/>
    <property type="evidence" value="ECO:0007669"/>
    <property type="project" value="InterPro"/>
</dbReference>
<proteinExistence type="predicted"/>
<dbReference type="OrthoDB" id="17560at2759"/>
<sequence>MTSHPPSACCYAGIKHEGTATGEMVEIGGFEAYVKYPQDNSTKHGILLLSDVMGHRAINSQLIADQFAANGYFVLMPDLFYGDAIDLNRIGDLDFVKWFSGGYSQRGIGHFPSTIDPIVERCLSEMRTKYKCQKIGAAGYCFGAKYVIRHLRSGQGVIDVGYLAHPTQVEKDELQAITGALAIAAAEEDAQFPPEKRHESEDILKSIGVPYQINLYSGVSHGFAVRGDPKVRAQLYAKENAFLQAIQWFEHYVKP</sequence>
<accession>V9DRS5</accession>
<reference evidence="2 3" key="1">
    <citation type="submission" date="2013-03" db="EMBL/GenBank/DDBJ databases">
        <title>The Genome Sequence of Cladophialophora carrionii CBS 160.54.</title>
        <authorList>
            <consortium name="The Broad Institute Genomics Platform"/>
            <person name="Cuomo C."/>
            <person name="de Hoog S."/>
            <person name="Gorbushina A."/>
            <person name="Walker B."/>
            <person name="Young S.K."/>
            <person name="Zeng Q."/>
            <person name="Gargeya S."/>
            <person name="Fitzgerald M."/>
            <person name="Haas B."/>
            <person name="Abouelleil A."/>
            <person name="Allen A.W."/>
            <person name="Alvarado L."/>
            <person name="Arachchi H.M."/>
            <person name="Berlin A.M."/>
            <person name="Chapman S.B."/>
            <person name="Gainer-Dewar J."/>
            <person name="Goldberg J."/>
            <person name="Griggs A."/>
            <person name="Gujja S."/>
            <person name="Hansen M."/>
            <person name="Howarth C."/>
            <person name="Imamovic A."/>
            <person name="Ireland A."/>
            <person name="Larimer J."/>
            <person name="McCowan C."/>
            <person name="Murphy C."/>
            <person name="Pearson M."/>
            <person name="Poon T.W."/>
            <person name="Priest M."/>
            <person name="Roberts A."/>
            <person name="Saif S."/>
            <person name="Shea T."/>
            <person name="Sisk P."/>
            <person name="Sykes S."/>
            <person name="Wortman J."/>
            <person name="Nusbaum C."/>
            <person name="Birren B."/>
        </authorList>
    </citation>
    <scope>NUCLEOTIDE SEQUENCE [LARGE SCALE GENOMIC DNA]</scope>
    <source>
        <strain evidence="2 3">CBS 160.54</strain>
    </source>
</reference>
<evidence type="ECO:0000313" key="2">
    <source>
        <dbReference type="EMBL" id="ETI29615.1"/>
    </source>
</evidence>